<dbReference type="InterPro" id="IPR050160">
    <property type="entry name" value="MHC/Immunoglobulin"/>
</dbReference>
<dbReference type="InterPro" id="IPR001003">
    <property type="entry name" value="MHC_II_a_N"/>
</dbReference>
<dbReference type="SUPFAM" id="SSF54452">
    <property type="entry name" value="MHC antigen-recognition domain"/>
    <property type="match status" value="1"/>
</dbReference>
<dbReference type="InterPro" id="IPR014745">
    <property type="entry name" value="MHC_II_a/b_N"/>
</dbReference>
<keyword evidence="6 13" id="KW-1133">Transmembrane helix</keyword>
<keyword evidence="5" id="KW-0391">Immunity</keyword>
<dbReference type="GO" id="GO:0042613">
    <property type="term" value="C:MHC class II protein complex"/>
    <property type="evidence" value="ECO:0007669"/>
    <property type="project" value="UniProtKB-KW"/>
</dbReference>
<reference evidence="16" key="1">
    <citation type="submission" date="2009-03" db="EMBL/GenBank/DDBJ databases">
        <title>Osmerus mordax full-length cDNAs.</title>
        <authorList>
            <person name="von Schalburg K."/>
            <person name="Leong J."/>
            <person name="Cooper G."/>
            <person name="Davidson W.S."/>
            <person name="Koop B.F."/>
        </authorList>
    </citation>
    <scope>NUCLEOTIDE SEQUENCE</scope>
    <source>
        <tissue evidence="16">Brain</tissue>
    </source>
</reference>
<evidence type="ECO:0000256" key="12">
    <source>
        <dbReference type="ARBA" id="ARBA00023319"/>
    </source>
</evidence>
<keyword evidence="11" id="KW-0491">MHC II</keyword>
<dbReference type="Gene3D" id="2.60.40.10">
    <property type="entry name" value="Immunoglobulins"/>
    <property type="match status" value="1"/>
</dbReference>
<dbReference type="Pfam" id="PF07654">
    <property type="entry name" value="C1-set"/>
    <property type="match status" value="1"/>
</dbReference>
<dbReference type="InterPro" id="IPR007110">
    <property type="entry name" value="Ig-like_dom"/>
</dbReference>
<dbReference type="EMBL" id="BT075291">
    <property type="protein sequence ID" value="ACO09715.1"/>
    <property type="molecule type" value="mRNA"/>
</dbReference>
<keyword evidence="10" id="KW-0325">Glycoprotein</keyword>
<dbReference type="GO" id="GO:0002250">
    <property type="term" value="P:adaptive immune response"/>
    <property type="evidence" value="ECO:0007669"/>
    <property type="project" value="UniProtKB-KW"/>
</dbReference>
<evidence type="ECO:0000256" key="4">
    <source>
        <dbReference type="ARBA" id="ARBA00022729"/>
    </source>
</evidence>
<evidence type="ECO:0000256" key="3">
    <source>
        <dbReference type="ARBA" id="ARBA00022692"/>
    </source>
</evidence>
<keyword evidence="9" id="KW-1015">Disulfide bond</keyword>
<evidence type="ECO:0000256" key="7">
    <source>
        <dbReference type="ARBA" id="ARBA00023130"/>
    </source>
</evidence>
<organism evidence="16">
    <name type="scientific">Osmerus mordax</name>
    <name type="common">Rainbow smelt</name>
    <name type="synonym">Atherina mordax</name>
    <dbReference type="NCBI Taxonomy" id="8014"/>
    <lineage>
        <taxon>Eukaryota</taxon>
        <taxon>Metazoa</taxon>
        <taxon>Chordata</taxon>
        <taxon>Craniata</taxon>
        <taxon>Vertebrata</taxon>
        <taxon>Euteleostomi</taxon>
        <taxon>Actinopterygii</taxon>
        <taxon>Neopterygii</taxon>
        <taxon>Teleostei</taxon>
        <taxon>Stomiati</taxon>
        <taxon>Osmeriformes</taxon>
        <taxon>Osmeridae</taxon>
        <taxon>Osmerus</taxon>
    </lineage>
</organism>
<name>C1BL12_OSMMO</name>
<keyword evidence="3 13" id="KW-0812">Transmembrane</keyword>
<evidence type="ECO:0000256" key="9">
    <source>
        <dbReference type="ARBA" id="ARBA00023157"/>
    </source>
</evidence>
<evidence type="ECO:0000256" key="13">
    <source>
        <dbReference type="SAM" id="Phobius"/>
    </source>
</evidence>
<keyword evidence="7" id="KW-1064">Adaptive immunity</keyword>
<gene>
    <name evidence="16" type="primary">HA2Q</name>
</gene>
<dbReference type="InterPro" id="IPR036179">
    <property type="entry name" value="Ig-like_dom_sf"/>
</dbReference>
<dbReference type="InterPro" id="IPR003597">
    <property type="entry name" value="Ig_C1-set"/>
</dbReference>
<comment type="similarity">
    <text evidence="2">Belongs to the MHC class II family.</text>
</comment>
<dbReference type="SUPFAM" id="SSF48726">
    <property type="entry name" value="Immunoglobulin"/>
    <property type="match status" value="1"/>
</dbReference>
<evidence type="ECO:0000256" key="2">
    <source>
        <dbReference type="ARBA" id="ARBA00007394"/>
    </source>
</evidence>
<evidence type="ECO:0000313" key="16">
    <source>
        <dbReference type="EMBL" id="ACO09715.1"/>
    </source>
</evidence>
<evidence type="ECO:0000256" key="11">
    <source>
        <dbReference type="ARBA" id="ARBA00023182"/>
    </source>
</evidence>
<dbReference type="InterPro" id="IPR003006">
    <property type="entry name" value="Ig/MHC_CS"/>
</dbReference>
<dbReference type="AlphaFoldDB" id="C1BL12"/>
<evidence type="ECO:0000256" key="5">
    <source>
        <dbReference type="ARBA" id="ARBA00022859"/>
    </source>
</evidence>
<keyword evidence="8 13" id="KW-0472">Membrane</keyword>
<keyword evidence="4 14" id="KW-0732">Signal</keyword>
<feature type="chain" id="PRO_5002907534" evidence="14">
    <location>
        <begin position="19"/>
        <end position="236"/>
    </location>
</feature>
<feature type="transmembrane region" description="Helical" evidence="13">
    <location>
        <begin position="205"/>
        <end position="230"/>
    </location>
</feature>
<evidence type="ECO:0000256" key="14">
    <source>
        <dbReference type="SAM" id="SignalP"/>
    </source>
</evidence>
<dbReference type="InterPro" id="IPR011162">
    <property type="entry name" value="MHC_I/II-like_Ag-recog"/>
</dbReference>
<keyword evidence="12" id="KW-0393">Immunoglobulin domain</keyword>
<feature type="domain" description="Ig-like" evidence="15">
    <location>
        <begin position="97"/>
        <end position="193"/>
    </location>
</feature>
<dbReference type="Gene3D" id="3.10.320.10">
    <property type="entry name" value="Class II Histocompatibility Antigen, M Beta Chain, Chain B, domain 1"/>
    <property type="match status" value="1"/>
</dbReference>
<protein>
    <submittedName>
        <fullName evidence="16">HLA class II histocompatibility antigen, DP alpha chain</fullName>
    </submittedName>
</protein>
<dbReference type="InterPro" id="IPR013783">
    <property type="entry name" value="Ig-like_fold"/>
</dbReference>
<evidence type="ECO:0000256" key="8">
    <source>
        <dbReference type="ARBA" id="ARBA00023136"/>
    </source>
</evidence>
<accession>C1BL12</accession>
<proteinExistence type="evidence at transcript level"/>
<evidence type="ECO:0000259" key="15">
    <source>
        <dbReference type="PROSITE" id="PS50835"/>
    </source>
</evidence>
<dbReference type="PROSITE" id="PS00290">
    <property type="entry name" value="IG_MHC"/>
    <property type="match status" value="1"/>
</dbReference>
<comment type="subcellular location">
    <subcellularLocation>
        <location evidence="1">Membrane</location>
        <topology evidence="1">Single-pass type I membrane protein</topology>
    </subcellularLocation>
</comment>
<dbReference type="Pfam" id="PF00993">
    <property type="entry name" value="MHC_II_alpha"/>
    <property type="match status" value="1"/>
</dbReference>
<dbReference type="GO" id="GO:0002504">
    <property type="term" value="P:antigen processing and presentation of peptide or polysaccharide antigen via MHC class II"/>
    <property type="evidence" value="ECO:0007669"/>
    <property type="project" value="UniProtKB-KW"/>
</dbReference>
<dbReference type="PROSITE" id="PS50835">
    <property type="entry name" value="IG_LIKE"/>
    <property type="match status" value="1"/>
</dbReference>
<dbReference type="PANTHER" id="PTHR19944:SF86">
    <property type="entry name" value="HLA CLASS II HISTOCOMPATIBILITY ANTIGEN, DR ALPHA CHAIN"/>
    <property type="match status" value="1"/>
</dbReference>
<evidence type="ECO:0000256" key="6">
    <source>
        <dbReference type="ARBA" id="ARBA00022989"/>
    </source>
</evidence>
<evidence type="ECO:0000256" key="1">
    <source>
        <dbReference type="ARBA" id="ARBA00004479"/>
    </source>
</evidence>
<dbReference type="PANTHER" id="PTHR19944">
    <property type="entry name" value="MHC CLASS II-RELATED"/>
    <property type="match status" value="1"/>
</dbReference>
<sequence length="236" mass="25772">MKGFGTVFVLSYLLCVKALIMHEDISIVGCSDTDAEFMYGLDGEVMEYADFTKQEAVNALPPFADPVSFPGLYEDAQANREICRANLAADIHNYKNPTITLDTPYSTIYTRDDVELGVENTLICHVTGFYPAPVTVWWTRNGENVTEGVSISPPYPNKDSTFNQVSRLTFTPGEGDIYSCSVQHRSLTAQPLTRMWDVEVSVPSVGPAVFCGVGLTVGLLGVAAGTFFLIKGNECN</sequence>
<dbReference type="SMART" id="SM00407">
    <property type="entry name" value="IGc1"/>
    <property type="match status" value="1"/>
</dbReference>
<feature type="signal peptide" evidence="14">
    <location>
        <begin position="1"/>
        <end position="18"/>
    </location>
</feature>
<evidence type="ECO:0000256" key="10">
    <source>
        <dbReference type="ARBA" id="ARBA00023180"/>
    </source>
</evidence>
<dbReference type="SMART" id="SM00920">
    <property type="entry name" value="MHC_II_alpha"/>
    <property type="match status" value="1"/>
</dbReference>